<keyword evidence="1" id="KW-0805">Transcription regulation</keyword>
<dbReference type="PANTHER" id="PTHR47506">
    <property type="entry name" value="TRANSCRIPTIONAL REGULATORY PROTEIN"/>
    <property type="match status" value="1"/>
</dbReference>
<keyword evidence="3" id="KW-0804">Transcription</keyword>
<dbReference type="Pfam" id="PF16925">
    <property type="entry name" value="TetR_C_13"/>
    <property type="match status" value="1"/>
</dbReference>
<dbReference type="SUPFAM" id="SSF48498">
    <property type="entry name" value="Tetracyclin repressor-like, C-terminal domain"/>
    <property type="match status" value="1"/>
</dbReference>
<dbReference type="GO" id="GO:0003677">
    <property type="term" value="F:DNA binding"/>
    <property type="evidence" value="ECO:0007669"/>
    <property type="project" value="UniProtKB-UniRule"/>
</dbReference>
<dbReference type="PANTHER" id="PTHR47506:SF3">
    <property type="entry name" value="HTH-TYPE TRANSCRIPTIONAL REGULATOR LMRA"/>
    <property type="match status" value="1"/>
</dbReference>
<feature type="domain" description="HTH tetR-type" evidence="5">
    <location>
        <begin position="15"/>
        <end position="75"/>
    </location>
</feature>
<evidence type="ECO:0000259" key="5">
    <source>
        <dbReference type="PROSITE" id="PS50977"/>
    </source>
</evidence>
<evidence type="ECO:0000313" key="6">
    <source>
        <dbReference type="EMBL" id="SDU79872.1"/>
    </source>
</evidence>
<dbReference type="PROSITE" id="PS50977">
    <property type="entry name" value="HTH_TETR_2"/>
    <property type="match status" value="1"/>
</dbReference>
<evidence type="ECO:0000256" key="4">
    <source>
        <dbReference type="PROSITE-ProRule" id="PRU00335"/>
    </source>
</evidence>
<proteinExistence type="predicted"/>
<sequence>MSVVTEGRTLTAKGAATRARIVAVAARLVYENGVAGTSLEQVRDAAGISNSQLYHYFDDKQALVRAVIRHNTEAVLGADDASVTRLDSFVALEAWRDAVVANQRRQHGVGGCPLGSLVGELADVDDSARRELDESFRRWSDAIAVGLTSMRERGLLRADADPARLALAVLASLQGGLVLTQTRHSPEPLEVALDGAIALIRSHAT</sequence>
<dbReference type="AlphaFoldDB" id="A0A1H2LG98"/>
<protein>
    <submittedName>
        <fullName evidence="6">DNA-binding transcriptional regulator, AcrR family</fullName>
    </submittedName>
</protein>
<evidence type="ECO:0000256" key="2">
    <source>
        <dbReference type="ARBA" id="ARBA00023125"/>
    </source>
</evidence>
<feature type="DNA-binding region" description="H-T-H motif" evidence="4">
    <location>
        <begin position="38"/>
        <end position="57"/>
    </location>
</feature>
<organism evidence="6 7">
    <name type="scientific">Microlunatus sagamiharensis</name>
    <dbReference type="NCBI Taxonomy" id="546874"/>
    <lineage>
        <taxon>Bacteria</taxon>
        <taxon>Bacillati</taxon>
        <taxon>Actinomycetota</taxon>
        <taxon>Actinomycetes</taxon>
        <taxon>Propionibacteriales</taxon>
        <taxon>Propionibacteriaceae</taxon>
        <taxon>Microlunatus</taxon>
    </lineage>
</organism>
<name>A0A1H2LG98_9ACTN</name>
<dbReference type="InterPro" id="IPR001647">
    <property type="entry name" value="HTH_TetR"/>
</dbReference>
<reference evidence="7" key="1">
    <citation type="submission" date="2016-10" db="EMBL/GenBank/DDBJ databases">
        <authorList>
            <person name="Varghese N."/>
            <person name="Submissions S."/>
        </authorList>
    </citation>
    <scope>NUCLEOTIDE SEQUENCE [LARGE SCALE GENOMIC DNA]</scope>
    <source>
        <strain evidence="7">DSM 21743</strain>
    </source>
</reference>
<keyword evidence="2 4" id="KW-0238">DNA-binding</keyword>
<dbReference type="PRINTS" id="PR00455">
    <property type="entry name" value="HTHTETR"/>
</dbReference>
<dbReference type="RefSeq" id="WP_091072092.1">
    <property type="nucleotide sequence ID" value="NZ_LT629799.1"/>
</dbReference>
<keyword evidence="7" id="KW-1185">Reference proteome</keyword>
<dbReference type="SUPFAM" id="SSF46689">
    <property type="entry name" value="Homeodomain-like"/>
    <property type="match status" value="1"/>
</dbReference>
<dbReference type="Pfam" id="PF00440">
    <property type="entry name" value="TetR_N"/>
    <property type="match status" value="1"/>
</dbReference>
<evidence type="ECO:0000313" key="7">
    <source>
        <dbReference type="Proteomes" id="UP000198825"/>
    </source>
</evidence>
<evidence type="ECO:0000256" key="3">
    <source>
        <dbReference type="ARBA" id="ARBA00023163"/>
    </source>
</evidence>
<dbReference type="InterPro" id="IPR009057">
    <property type="entry name" value="Homeodomain-like_sf"/>
</dbReference>
<dbReference type="InterPro" id="IPR011075">
    <property type="entry name" value="TetR_C"/>
</dbReference>
<accession>A0A1H2LG98</accession>
<dbReference type="InterPro" id="IPR036271">
    <property type="entry name" value="Tet_transcr_reg_TetR-rel_C_sf"/>
</dbReference>
<evidence type="ECO:0000256" key="1">
    <source>
        <dbReference type="ARBA" id="ARBA00023015"/>
    </source>
</evidence>
<dbReference type="Proteomes" id="UP000198825">
    <property type="component" value="Chromosome I"/>
</dbReference>
<dbReference type="OrthoDB" id="3827407at2"/>
<dbReference type="EMBL" id="LT629799">
    <property type="protein sequence ID" value="SDU79872.1"/>
    <property type="molecule type" value="Genomic_DNA"/>
</dbReference>
<dbReference type="Gene3D" id="1.10.357.10">
    <property type="entry name" value="Tetracycline Repressor, domain 2"/>
    <property type="match status" value="1"/>
</dbReference>
<gene>
    <name evidence="6" type="ORF">SAMN04488544_0065</name>
</gene>